<dbReference type="Proteomes" id="UP000615446">
    <property type="component" value="Unassembled WGS sequence"/>
</dbReference>
<evidence type="ECO:0000313" key="2">
    <source>
        <dbReference type="Proteomes" id="UP000615446"/>
    </source>
</evidence>
<comment type="caution">
    <text evidence="1">The sequence shown here is derived from an EMBL/GenBank/DDBJ whole genome shotgun (WGS) entry which is preliminary data.</text>
</comment>
<evidence type="ECO:0000313" key="1">
    <source>
        <dbReference type="EMBL" id="GET00107.1"/>
    </source>
</evidence>
<sequence>MPLSLTEVVKIARDYVTTTRMSIPPEEDGPFVVDYEETEKDKAYIPCSISREPHKLKKPKDKECEYDHPEFICEGSVITRDGRDTTCNYYFPTKLIVQELNVDNYIVLLRREPIRELLLLPRPNKDKANYNHFDNEMLLQRSEFWKDLLEQQQRLNFHTIAVNYGRWETGQSRDKYAQACHAHIHLLFTSETWEGVKRMVTNKETLSKLNARNYPGPNYLLKDCMELEQQRLQSAEHQCMLASVAKLSETSESVNNSLVNAITSLSTAVSSLNKHVEILIKKDERDNQEKIIVGLDTA</sequence>
<organism evidence="1 2">
    <name type="scientific">Rhizophagus clarus</name>
    <dbReference type="NCBI Taxonomy" id="94130"/>
    <lineage>
        <taxon>Eukaryota</taxon>
        <taxon>Fungi</taxon>
        <taxon>Fungi incertae sedis</taxon>
        <taxon>Mucoromycota</taxon>
        <taxon>Glomeromycotina</taxon>
        <taxon>Glomeromycetes</taxon>
        <taxon>Glomerales</taxon>
        <taxon>Glomeraceae</taxon>
        <taxon>Rhizophagus</taxon>
    </lineage>
</organism>
<reference evidence="1" key="1">
    <citation type="submission" date="2019-10" db="EMBL/GenBank/DDBJ databases">
        <title>Conservation and host-specific expression of non-tandemly repeated heterogenous ribosome RNA gene in arbuscular mycorrhizal fungi.</title>
        <authorList>
            <person name="Maeda T."/>
            <person name="Kobayashi Y."/>
            <person name="Nakagawa T."/>
            <person name="Ezawa T."/>
            <person name="Yamaguchi K."/>
            <person name="Bino T."/>
            <person name="Nishimoto Y."/>
            <person name="Shigenobu S."/>
            <person name="Kawaguchi M."/>
        </authorList>
    </citation>
    <scope>NUCLEOTIDE SEQUENCE</scope>
    <source>
        <strain evidence="1">HR1</strain>
    </source>
</reference>
<dbReference type="OrthoDB" id="2412688at2759"/>
<gene>
    <name evidence="1" type="ORF">RCL2_002657900</name>
</gene>
<accession>A0A8H3M9B3</accession>
<proteinExistence type="predicted"/>
<dbReference type="EMBL" id="BLAL01000285">
    <property type="protein sequence ID" value="GET00107.1"/>
    <property type="molecule type" value="Genomic_DNA"/>
</dbReference>
<name>A0A8H3M9B3_9GLOM</name>
<dbReference type="AlphaFoldDB" id="A0A8H3M9B3"/>
<protein>
    <submittedName>
        <fullName evidence="1">Uncharacterized protein</fullName>
    </submittedName>
</protein>